<reference evidence="8 9" key="1">
    <citation type="submission" date="2023-08" db="EMBL/GenBank/DDBJ databases">
        <title>Phytohabitans sansha sp. nov., isolated from marine sediment.</title>
        <authorList>
            <person name="Zhao Y."/>
            <person name="Yi K."/>
        </authorList>
    </citation>
    <scope>NUCLEOTIDE SEQUENCE [LARGE SCALE GENOMIC DNA]</scope>
    <source>
        <strain evidence="8 9">ZYX-F-186</strain>
    </source>
</reference>
<keyword evidence="5 7" id="KW-0472">Membrane</keyword>
<evidence type="ECO:0000256" key="5">
    <source>
        <dbReference type="ARBA" id="ARBA00023136"/>
    </source>
</evidence>
<feature type="transmembrane region" description="Helical" evidence="7">
    <location>
        <begin position="194"/>
        <end position="212"/>
    </location>
</feature>
<dbReference type="CDD" id="cd06550">
    <property type="entry name" value="TM_ABC_iron-siderophores_like"/>
    <property type="match status" value="1"/>
</dbReference>
<feature type="transmembrane region" description="Helical" evidence="7">
    <location>
        <begin position="243"/>
        <end position="266"/>
    </location>
</feature>
<feature type="transmembrane region" description="Helical" evidence="7">
    <location>
        <begin position="90"/>
        <end position="112"/>
    </location>
</feature>
<feature type="transmembrane region" description="Helical" evidence="7">
    <location>
        <begin position="12"/>
        <end position="30"/>
    </location>
</feature>
<dbReference type="PANTHER" id="PTHR30477:SF0">
    <property type="entry name" value="METAL TRANSPORT SYSTEM MEMBRANE PROTEIN TM_0125-RELATED"/>
    <property type="match status" value="1"/>
</dbReference>
<feature type="transmembrane region" description="Helical" evidence="7">
    <location>
        <begin position="37"/>
        <end position="55"/>
    </location>
</feature>
<evidence type="ECO:0000313" key="8">
    <source>
        <dbReference type="EMBL" id="MDQ7902974.1"/>
    </source>
</evidence>
<proteinExistence type="inferred from homology"/>
<evidence type="ECO:0000256" key="7">
    <source>
        <dbReference type="SAM" id="Phobius"/>
    </source>
</evidence>
<evidence type="ECO:0000256" key="6">
    <source>
        <dbReference type="RuleBase" id="RU003943"/>
    </source>
</evidence>
<gene>
    <name evidence="8" type="ORF">RB614_00380</name>
</gene>
<evidence type="ECO:0000256" key="2">
    <source>
        <dbReference type="ARBA" id="ARBA00008034"/>
    </source>
</evidence>
<dbReference type="InterPro" id="IPR037294">
    <property type="entry name" value="ABC_BtuC-like"/>
</dbReference>
<dbReference type="InterPro" id="IPR001626">
    <property type="entry name" value="ABC_TroCD"/>
</dbReference>
<comment type="caution">
    <text evidence="8">The sequence shown here is derived from an EMBL/GenBank/DDBJ whole genome shotgun (WGS) entry which is preliminary data.</text>
</comment>
<evidence type="ECO:0000256" key="1">
    <source>
        <dbReference type="ARBA" id="ARBA00004141"/>
    </source>
</evidence>
<keyword evidence="6" id="KW-0813">Transport</keyword>
<evidence type="ECO:0000256" key="3">
    <source>
        <dbReference type="ARBA" id="ARBA00022692"/>
    </source>
</evidence>
<keyword evidence="3 6" id="KW-0812">Transmembrane</keyword>
<comment type="similarity">
    <text evidence="2 6">Belongs to the ABC-3 integral membrane protein family.</text>
</comment>
<dbReference type="Proteomes" id="UP001230908">
    <property type="component" value="Unassembled WGS sequence"/>
</dbReference>
<protein>
    <submittedName>
        <fullName evidence="8">Metal ABC transporter permease</fullName>
    </submittedName>
</protein>
<dbReference type="EMBL" id="JAVHUY010000001">
    <property type="protein sequence ID" value="MDQ7902974.1"/>
    <property type="molecule type" value="Genomic_DNA"/>
</dbReference>
<dbReference type="RefSeq" id="WP_308710244.1">
    <property type="nucleotide sequence ID" value="NZ_JAVHUY010000001.1"/>
</dbReference>
<feature type="transmembrane region" description="Helical" evidence="7">
    <location>
        <begin position="219"/>
        <end position="237"/>
    </location>
</feature>
<dbReference type="SUPFAM" id="SSF81345">
    <property type="entry name" value="ABC transporter involved in vitamin B12 uptake, BtuC"/>
    <property type="match status" value="1"/>
</dbReference>
<feature type="transmembrane region" description="Helical" evidence="7">
    <location>
        <begin position="168"/>
        <end position="188"/>
    </location>
</feature>
<sequence length="291" mass="30004">MSMFQYDFMVRALIGALVIGLSAPALGIYLVQRRMSLIGDGIGHVALTGVGVGLLLDRSPVLTAVIVSTVGAVAIELLRERGRTSGDQALALLFYGGIAGGVMLVGLSSNRSNANLMAYLFGSLTTTSRDDLVVIVVLGAAVLAAMLLLRPALFAICHDEEYARVSGLPVRTLNVLIAVTAAVTVTIAMRTVGLLLVSALMVVPVAAAQQVTRGFRGTMALAMGLGVLSAGVGVWLAGEADTAAGATIVVLAIGGFVAIAAGAAAWRLLRRRVQAFPQTADVEPPDVVLER</sequence>
<feature type="transmembrane region" description="Helical" evidence="7">
    <location>
        <begin position="132"/>
        <end position="156"/>
    </location>
</feature>
<feature type="transmembrane region" description="Helical" evidence="7">
    <location>
        <begin position="61"/>
        <end position="78"/>
    </location>
</feature>
<dbReference type="Pfam" id="PF00950">
    <property type="entry name" value="ABC-3"/>
    <property type="match status" value="1"/>
</dbReference>
<comment type="subcellular location">
    <subcellularLocation>
        <location evidence="6">Cell membrane</location>
        <topology evidence="6">Multi-pass membrane protein</topology>
    </subcellularLocation>
    <subcellularLocation>
        <location evidence="1">Membrane</location>
        <topology evidence="1">Multi-pass membrane protein</topology>
    </subcellularLocation>
</comment>
<evidence type="ECO:0000256" key="4">
    <source>
        <dbReference type="ARBA" id="ARBA00022989"/>
    </source>
</evidence>
<organism evidence="8 9">
    <name type="scientific">Phytohabitans maris</name>
    <dbReference type="NCBI Taxonomy" id="3071409"/>
    <lineage>
        <taxon>Bacteria</taxon>
        <taxon>Bacillati</taxon>
        <taxon>Actinomycetota</taxon>
        <taxon>Actinomycetes</taxon>
        <taxon>Micromonosporales</taxon>
        <taxon>Micromonosporaceae</taxon>
    </lineage>
</organism>
<keyword evidence="4 7" id="KW-1133">Transmembrane helix</keyword>
<dbReference type="Gene3D" id="1.10.3470.10">
    <property type="entry name" value="ABC transporter involved in vitamin B12 uptake, BtuC"/>
    <property type="match status" value="1"/>
</dbReference>
<evidence type="ECO:0000313" key="9">
    <source>
        <dbReference type="Proteomes" id="UP001230908"/>
    </source>
</evidence>
<accession>A0ABU0Z7D2</accession>
<name>A0ABU0Z7D2_9ACTN</name>
<dbReference type="PANTHER" id="PTHR30477">
    <property type="entry name" value="ABC-TRANSPORTER METAL-BINDING PROTEIN"/>
    <property type="match status" value="1"/>
</dbReference>
<keyword evidence="9" id="KW-1185">Reference proteome</keyword>